<evidence type="ECO:0008006" key="3">
    <source>
        <dbReference type="Google" id="ProtNLM"/>
    </source>
</evidence>
<organism evidence="1 2">
    <name type="scientific">Marinicauda algicola</name>
    <dbReference type="NCBI Taxonomy" id="2029849"/>
    <lineage>
        <taxon>Bacteria</taxon>
        <taxon>Pseudomonadati</taxon>
        <taxon>Pseudomonadota</taxon>
        <taxon>Alphaproteobacteria</taxon>
        <taxon>Maricaulales</taxon>
        <taxon>Maricaulaceae</taxon>
        <taxon>Marinicauda</taxon>
    </lineage>
</organism>
<keyword evidence="2" id="KW-1185">Reference proteome</keyword>
<accession>A0A4S2GVX7</accession>
<dbReference type="OrthoDB" id="9766564at2"/>
<dbReference type="Gene3D" id="3.20.20.370">
    <property type="entry name" value="Glycoside hydrolase/deacetylase"/>
    <property type="match status" value="1"/>
</dbReference>
<comment type="caution">
    <text evidence="1">The sequence shown here is derived from an EMBL/GenBank/DDBJ whole genome shotgun (WGS) entry which is preliminary data.</text>
</comment>
<dbReference type="GO" id="GO:0005975">
    <property type="term" value="P:carbohydrate metabolic process"/>
    <property type="evidence" value="ECO:0007669"/>
    <property type="project" value="InterPro"/>
</dbReference>
<name>A0A4S2GVX7_9PROT</name>
<dbReference type="SUPFAM" id="SSF88713">
    <property type="entry name" value="Glycoside hydrolase/deacetylase"/>
    <property type="match status" value="1"/>
</dbReference>
<sequence>MSDLPIALTFDLDPDLFDESVAPTQARTKISWRCITEGIPLIRDRVGEVAEAAGLKPAPSWFVRVDNQIGDLWGRPAWLLEEYGAVFEALETAGEEIAWHPHLYRRSDTGWEQETDPSALADKMEAALADMKRFGYAPRCARIGEAYGSNAIMEAHDRLGIEFDSTAMAGRKRVDAERIIDWEATPHRAYRPSQADHRIPGKPARDVVEIPMSMQRVKADYDAEPFLRYLDLSFHPRALAHGLDDLVRDADYLVTVTHPSAFLSDFEPAGGHGLVAFDPQALTRNLDAVLDAAGRHGRRPRFLTISQLGDELRRELP</sequence>
<reference evidence="1 2" key="1">
    <citation type="journal article" date="2017" name="Int. J. Syst. Evol. Microbiol.">
        <title>Marinicauda algicola sp. nov., isolated from a marine red alga Rhodosorus marinus.</title>
        <authorList>
            <person name="Jeong S.E."/>
            <person name="Jeon S.H."/>
            <person name="Chun B.H."/>
            <person name="Kim D.W."/>
            <person name="Jeon C.O."/>
        </authorList>
    </citation>
    <scope>NUCLEOTIDE SEQUENCE [LARGE SCALE GENOMIC DNA]</scope>
    <source>
        <strain evidence="1 2">JCM 31718</strain>
    </source>
</reference>
<dbReference type="RefSeq" id="WP_135997564.1">
    <property type="nucleotide sequence ID" value="NZ_CP071057.1"/>
</dbReference>
<proteinExistence type="predicted"/>
<evidence type="ECO:0000313" key="1">
    <source>
        <dbReference type="EMBL" id="TGY87260.1"/>
    </source>
</evidence>
<gene>
    <name evidence="1" type="ORF">E5163_16230</name>
</gene>
<dbReference type="Proteomes" id="UP000308054">
    <property type="component" value="Unassembled WGS sequence"/>
</dbReference>
<dbReference type="InterPro" id="IPR011330">
    <property type="entry name" value="Glyco_hydro/deAcase_b/a-brl"/>
</dbReference>
<dbReference type="AlphaFoldDB" id="A0A4S2GVX7"/>
<evidence type="ECO:0000313" key="2">
    <source>
        <dbReference type="Proteomes" id="UP000308054"/>
    </source>
</evidence>
<dbReference type="EMBL" id="SRXW01000007">
    <property type="protein sequence ID" value="TGY87260.1"/>
    <property type="molecule type" value="Genomic_DNA"/>
</dbReference>
<protein>
    <recommendedName>
        <fullName evidence="3">Polysaccharide deacetylase</fullName>
    </recommendedName>
</protein>